<evidence type="ECO:0000313" key="8">
    <source>
        <dbReference type="EMBL" id="MFC4766848.1"/>
    </source>
</evidence>
<dbReference type="Pfam" id="PF04542">
    <property type="entry name" value="Sigma70_r2"/>
    <property type="match status" value="1"/>
</dbReference>
<evidence type="ECO:0000259" key="7">
    <source>
        <dbReference type="Pfam" id="PF08281"/>
    </source>
</evidence>
<comment type="caution">
    <text evidence="8">The sequence shown here is derived from an EMBL/GenBank/DDBJ whole genome shotgun (WGS) entry which is preliminary data.</text>
</comment>
<keyword evidence="4" id="KW-0238">DNA-binding</keyword>
<dbReference type="InterPro" id="IPR036388">
    <property type="entry name" value="WH-like_DNA-bd_sf"/>
</dbReference>
<dbReference type="Proteomes" id="UP001596002">
    <property type="component" value="Unassembled WGS sequence"/>
</dbReference>
<dbReference type="EMBL" id="JBHSHC010000033">
    <property type="protein sequence ID" value="MFC4766848.1"/>
    <property type="molecule type" value="Genomic_DNA"/>
</dbReference>
<evidence type="ECO:0000256" key="4">
    <source>
        <dbReference type="ARBA" id="ARBA00023125"/>
    </source>
</evidence>
<dbReference type="PANTHER" id="PTHR43133">
    <property type="entry name" value="RNA POLYMERASE ECF-TYPE SIGMA FACTO"/>
    <property type="match status" value="1"/>
</dbReference>
<evidence type="ECO:0000259" key="6">
    <source>
        <dbReference type="Pfam" id="PF04542"/>
    </source>
</evidence>
<proteinExistence type="inferred from homology"/>
<dbReference type="CDD" id="cd06171">
    <property type="entry name" value="Sigma70_r4"/>
    <property type="match status" value="1"/>
</dbReference>
<dbReference type="Gene3D" id="1.10.10.10">
    <property type="entry name" value="Winged helix-like DNA-binding domain superfamily/Winged helix DNA-binding domain"/>
    <property type="match status" value="1"/>
</dbReference>
<keyword evidence="3" id="KW-0731">Sigma factor</keyword>
<comment type="similarity">
    <text evidence="1">Belongs to the sigma-70 factor family. ECF subfamily.</text>
</comment>
<dbReference type="SUPFAM" id="SSF88946">
    <property type="entry name" value="Sigma2 domain of RNA polymerase sigma factors"/>
    <property type="match status" value="1"/>
</dbReference>
<gene>
    <name evidence="8" type="ORF">ACFO8Q_05635</name>
</gene>
<sequence length="171" mass="20088">MEEFIKRALVDEEEMATLLGELEPFVYRVSFHLTRHQQDAEDIAQDVLYKICTKLSSYRGDSSLQTWVYSLVMNTYKDYLRKMKSRQAESLPEHAASRSFEDTSNSRILLEKLLQDLPELDRHILILRFQNDLSVREVAEIMNISESNVKTRVFRLKDRLRSLFLKGGEVL</sequence>
<dbReference type="InterPro" id="IPR014284">
    <property type="entry name" value="RNA_pol_sigma-70_dom"/>
</dbReference>
<evidence type="ECO:0000256" key="3">
    <source>
        <dbReference type="ARBA" id="ARBA00023082"/>
    </source>
</evidence>
<organism evidence="8 9">
    <name type="scientific">Effusibacillus consociatus</name>
    <dbReference type="NCBI Taxonomy" id="1117041"/>
    <lineage>
        <taxon>Bacteria</taxon>
        <taxon>Bacillati</taxon>
        <taxon>Bacillota</taxon>
        <taxon>Bacilli</taxon>
        <taxon>Bacillales</taxon>
        <taxon>Alicyclobacillaceae</taxon>
        <taxon>Effusibacillus</taxon>
    </lineage>
</organism>
<dbReference type="InterPro" id="IPR013324">
    <property type="entry name" value="RNA_pol_sigma_r3/r4-like"/>
</dbReference>
<dbReference type="PANTHER" id="PTHR43133:SF8">
    <property type="entry name" value="RNA POLYMERASE SIGMA FACTOR HI_1459-RELATED"/>
    <property type="match status" value="1"/>
</dbReference>
<feature type="domain" description="RNA polymerase sigma factor 70 region 4 type 2" evidence="7">
    <location>
        <begin position="109"/>
        <end position="160"/>
    </location>
</feature>
<evidence type="ECO:0000256" key="1">
    <source>
        <dbReference type="ARBA" id="ARBA00010641"/>
    </source>
</evidence>
<keyword evidence="2" id="KW-0805">Transcription regulation</keyword>
<dbReference type="NCBIfam" id="TIGR02937">
    <property type="entry name" value="sigma70-ECF"/>
    <property type="match status" value="1"/>
</dbReference>
<dbReference type="InterPro" id="IPR013325">
    <property type="entry name" value="RNA_pol_sigma_r2"/>
</dbReference>
<feature type="domain" description="RNA polymerase sigma-70 region 2" evidence="6">
    <location>
        <begin position="21"/>
        <end position="83"/>
    </location>
</feature>
<evidence type="ECO:0000256" key="5">
    <source>
        <dbReference type="ARBA" id="ARBA00023163"/>
    </source>
</evidence>
<reference evidence="9" key="1">
    <citation type="journal article" date="2019" name="Int. J. Syst. Evol. Microbiol.">
        <title>The Global Catalogue of Microorganisms (GCM) 10K type strain sequencing project: providing services to taxonomists for standard genome sequencing and annotation.</title>
        <authorList>
            <consortium name="The Broad Institute Genomics Platform"/>
            <consortium name="The Broad Institute Genome Sequencing Center for Infectious Disease"/>
            <person name="Wu L."/>
            <person name="Ma J."/>
        </authorList>
    </citation>
    <scope>NUCLEOTIDE SEQUENCE [LARGE SCALE GENOMIC DNA]</scope>
    <source>
        <strain evidence="9">WYCCWR 12678</strain>
    </source>
</reference>
<dbReference type="Gene3D" id="1.10.1740.10">
    <property type="match status" value="1"/>
</dbReference>
<keyword evidence="9" id="KW-1185">Reference proteome</keyword>
<name>A0ABV9PYZ3_9BACL</name>
<protein>
    <submittedName>
        <fullName evidence="8">RNA polymerase sigma factor</fullName>
    </submittedName>
</protein>
<dbReference type="InterPro" id="IPR007627">
    <property type="entry name" value="RNA_pol_sigma70_r2"/>
</dbReference>
<dbReference type="SUPFAM" id="SSF88659">
    <property type="entry name" value="Sigma3 and sigma4 domains of RNA polymerase sigma factors"/>
    <property type="match status" value="1"/>
</dbReference>
<evidence type="ECO:0000256" key="2">
    <source>
        <dbReference type="ARBA" id="ARBA00023015"/>
    </source>
</evidence>
<keyword evidence="5" id="KW-0804">Transcription</keyword>
<dbReference type="InterPro" id="IPR039425">
    <property type="entry name" value="RNA_pol_sigma-70-like"/>
</dbReference>
<accession>A0ABV9PYZ3</accession>
<dbReference type="RefSeq" id="WP_380024742.1">
    <property type="nucleotide sequence ID" value="NZ_JBHSHC010000033.1"/>
</dbReference>
<evidence type="ECO:0000313" key="9">
    <source>
        <dbReference type="Proteomes" id="UP001596002"/>
    </source>
</evidence>
<dbReference type="InterPro" id="IPR013249">
    <property type="entry name" value="RNA_pol_sigma70_r4_t2"/>
</dbReference>
<dbReference type="Pfam" id="PF08281">
    <property type="entry name" value="Sigma70_r4_2"/>
    <property type="match status" value="1"/>
</dbReference>